<proteinExistence type="predicted"/>
<reference evidence="2" key="1">
    <citation type="journal article" date="2016" name="Mol. Biol. Evol.">
        <title>Comparative Genomics of Early-Diverging Mushroom-Forming Fungi Provides Insights into the Origins of Lignocellulose Decay Capabilities.</title>
        <authorList>
            <person name="Nagy L.G."/>
            <person name="Riley R."/>
            <person name="Tritt A."/>
            <person name="Adam C."/>
            <person name="Daum C."/>
            <person name="Floudas D."/>
            <person name="Sun H."/>
            <person name="Yadav J.S."/>
            <person name="Pangilinan J."/>
            <person name="Larsson K.H."/>
            <person name="Matsuura K."/>
            <person name="Barry K."/>
            <person name="Labutti K."/>
            <person name="Kuo R."/>
            <person name="Ohm R.A."/>
            <person name="Bhattacharya S.S."/>
            <person name="Shirouzu T."/>
            <person name="Yoshinaga Y."/>
            <person name="Martin F.M."/>
            <person name="Grigoriev I.V."/>
            <person name="Hibbett D.S."/>
        </authorList>
    </citation>
    <scope>NUCLEOTIDE SEQUENCE [LARGE SCALE GENOMIC DNA]</scope>
    <source>
        <strain evidence="2">CBS 109695</strain>
    </source>
</reference>
<feature type="signal peptide" evidence="1">
    <location>
        <begin position="1"/>
        <end position="20"/>
    </location>
</feature>
<keyword evidence="1" id="KW-0732">Signal</keyword>
<evidence type="ECO:0000313" key="2">
    <source>
        <dbReference type="EMBL" id="KZP07762.1"/>
    </source>
</evidence>
<organism evidence="2">
    <name type="scientific">Athelia psychrophila</name>
    <dbReference type="NCBI Taxonomy" id="1759441"/>
    <lineage>
        <taxon>Eukaryota</taxon>
        <taxon>Fungi</taxon>
        <taxon>Dikarya</taxon>
        <taxon>Basidiomycota</taxon>
        <taxon>Agaricomycotina</taxon>
        <taxon>Agaricomycetes</taxon>
        <taxon>Agaricomycetidae</taxon>
        <taxon>Atheliales</taxon>
        <taxon>Atheliaceae</taxon>
        <taxon>Athelia</taxon>
    </lineage>
</organism>
<dbReference type="AlphaFoldDB" id="A0A165WN99"/>
<dbReference type="EMBL" id="KV417740">
    <property type="protein sequence ID" value="KZP07762.1"/>
    <property type="molecule type" value="Genomic_DNA"/>
</dbReference>
<gene>
    <name evidence="2" type="ORF">FIBSPDRAFT_965339</name>
</gene>
<accession>A0A165WN99</accession>
<evidence type="ECO:0000256" key="1">
    <source>
        <dbReference type="SAM" id="SignalP"/>
    </source>
</evidence>
<feature type="chain" id="PRO_5007868527" evidence="1">
    <location>
        <begin position="21"/>
        <end position="51"/>
    </location>
</feature>
<name>A0A165WN99_9AGAM</name>
<protein>
    <submittedName>
        <fullName evidence="2">Uncharacterized protein</fullName>
    </submittedName>
</protein>
<sequence>MQFFKSAVVAVVAFAAVAVAAPWETECKPLAQSCSVNSECCNDLCVLGLCL</sequence>